<dbReference type="Pfam" id="PF00406">
    <property type="entry name" value="ADK"/>
    <property type="match status" value="1"/>
</dbReference>
<evidence type="ECO:0000256" key="3">
    <source>
        <dbReference type="ARBA" id="ARBA00022741"/>
    </source>
</evidence>
<dbReference type="PRINTS" id="PR00094">
    <property type="entry name" value="ADENYLTKNASE"/>
</dbReference>
<keyword evidence="6" id="KW-0067">ATP-binding</keyword>
<sequence length="203" mass="22880">MATIKRKTVMFMGRSGSGKGTQAKRVVDTLKAQTGREVFYLESGQSFRDFIAQGGYSARLSKAVMDSGALQPSFLAVWNWSHLLVDNLTGEEHLVVDGTPRSLEEAKVLDTAFDFYGLAPFAFVYLNVSPTEGKKRLQLRARDDDQTDEKINERFRWFDQSVMPVIDHYRSHPGCRFVEVDGDPDIETVTKLIAESLTDYLNS</sequence>
<proteinExistence type="inferred from homology"/>
<evidence type="ECO:0000313" key="7">
    <source>
        <dbReference type="EMBL" id="PIR45526.1"/>
    </source>
</evidence>
<dbReference type="InterPro" id="IPR000850">
    <property type="entry name" value="Adenylat/UMP-CMP_kin"/>
</dbReference>
<comment type="catalytic activity">
    <reaction evidence="6">
        <text>AMP + ATP = 2 ADP</text>
        <dbReference type="Rhea" id="RHEA:12973"/>
        <dbReference type="ChEBI" id="CHEBI:30616"/>
        <dbReference type="ChEBI" id="CHEBI:456215"/>
        <dbReference type="ChEBI" id="CHEBI:456216"/>
        <dbReference type="EC" id="2.7.4.3"/>
    </reaction>
</comment>
<gene>
    <name evidence="7" type="ORF">COV09_00840</name>
</gene>
<evidence type="ECO:0000256" key="1">
    <source>
        <dbReference type="ARBA" id="ARBA00022679"/>
    </source>
</evidence>
<accession>A0A2H0RGK9</accession>
<dbReference type="EMBL" id="PCYJ01000015">
    <property type="protein sequence ID" value="PIR45526.1"/>
    <property type="molecule type" value="Genomic_DNA"/>
</dbReference>
<name>A0A2H0RGK9_9BACT</name>
<evidence type="ECO:0000256" key="4">
    <source>
        <dbReference type="ARBA" id="ARBA00022777"/>
    </source>
</evidence>
<dbReference type="Gene3D" id="3.40.50.300">
    <property type="entry name" value="P-loop containing nucleotide triphosphate hydrolases"/>
    <property type="match status" value="1"/>
</dbReference>
<organism evidence="7 8">
    <name type="scientific">Candidatus Vogelbacteria bacterium CG10_big_fil_rev_8_21_14_0_10_50_13</name>
    <dbReference type="NCBI Taxonomy" id="1975044"/>
    <lineage>
        <taxon>Bacteria</taxon>
        <taxon>Candidatus Vogeliibacteriota</taxon>
    </lineage>
</organism>
<dbReference type="EC" id="2.7.4.3" evidence="6"/>
<dbReference type="Proteomes" id="UP000230906">
    <property type="component" value="Unassembled WGS sequence"/>
</dbReference>
<dbReference type="SUPFAM" id="SSF52540">
    <property type="entry name" value="P-loop containing nucleoside triphosphate hydrolases"/>
    <property type="match status" value="1"/>
</dbReference>
<protein>
    <recommendedName>
        <fullName evidence="6">Adenylate kinase</fullName>
        <ecNumber evidence="6">2.7.4.3</ecNumber>
    </recommendedName>
</protein>
<comment type="subcellular location">
    <subcellularLocation>
        <location evidence="6">Cytoplasm</location>
    </subcellularLocation>
</comment>
<evidence type="ECO:0000256" key="5">
    <source>
        <dbReference type="RuleBase" id="RU003330"/>
    </source>
</evidence>
<comment type="subunit">
    <text evidence="6">Monomer.</text>
</comment>
<dbReference type="GO" id="GO:0005737">
    <property type="term" value="C:cytoplasm"/>
    <property type="evidence" value="ECO:0007669"/>
    <property type="project" value="UniProtKB-SubCell"/>
</dbReference>
<dbReference type="PANTHER" id="PTHR23359">
    <property type="entry name" value="NUCLEOTIDE KINASE"/>
    <property type="match status" value="1"/>
</dbReference>
<comment type="caution">
    <text evidence="7">The sequence shown here is derived from an EMBL/GenBank/DDBJ whole genome shotgun (WGS) entry which is preliminary data.</text>
</comment>
<keyword evidence="4 5" id="KW-0418">Kinase</keyword>
<evidence type="ECO:0000256" key="2">
    <source>
        <dbReference type="ARBA" id="ARBA00022727"/>
    </source>
</evidence>
<dbReference type="InterPro" id="IPR027417">
    <property type="entry name" value="P-loop_NTPase"/>
</dbReference>
<evidence type="ECO:0000313" key="8">
    <source>
        <dbReference type="Proteomes" id="UP000230906"/>
    </source>
</evidence>
<evidence type="ECO:0000256" key="6">
    <source>
        <dbReference type="RuleBase" id="RU003331"/>
    </source>
</evidence>
<keyword evidence="3 6" id="KW-0547">Nucleotide-binding</keyword>
<keyword evidence="1 5" id="KW-0808">Transferase</keyword>
<comment type="similarity">
    <text evidence="5">Belongs to the adenylate kinase family.</text>
</comment>
<reference evidence="7 8" key="1">
    <citation type="submission" date="2017-09" db="EMBL/GenBank/DDBJ databases">
        <title>Depth-based differentiation of microbial function through sediment-hosted aquifers and enrichment of novel symbionts in the deep terrestrial subsurface.</title>
        <authorList>
            <person name="Probst A.J."/>
            <person name="Ladd B."/>
            <person name="Jarett J.K."/>
            <person name="Geller-Mcgrath D.E."/>
            <person name="Sieber C.M."/>
            <person name="Emerson J.B."/>
            <person name="Anantharaman K."/>
            <person name="Thomas B.C."/>
            <person name="Malmstrom R."/>
            <person name="Stieglmeier M."/>
            <person name="Klingl A."/>
            <person name="Woyke T."/>
            <person name="Ryan C.M."/>
            <person name="Banfield J.F."/>
        </authorList>
    </citation>
    <scope>NUCLEOTIDE SEQUENCE [LARGE SCALE GENOMIC DNA]</scope>
    <source>
        <strain evidence="7">CG10_big_fil_rev_8_21_14_0_10_50_13</strain>
    </source>
</reference>
<dbReference type="GO" id="GO:0004017">
    <property type="term" value="F:AMP kinase activity"/>
    <property type="evidence" value="ECO:0007669"/>
    <property type="project" value="UniProtKB-EC"/>
</dbReference>
<dbReference type="AlphaFoldDB" id="A0A2H0RGK9"/>
<keyword evidence="2" id="KW-0545">Nucleotide biosynthesis</keyword>
<dbReference type="GO" id="GO:0005524">
    <property type="term" value="F:ATP binding"/>
    <property type="evidence" value="ECO:0007669"/>
    <property type="project" value="UniProtKB-KW"/>
</dbReference>
<dbReference type="CDD" id="cd01428">
    <property type="entry name" value="ADK"/>
    <property type="match status" value="1"/>
</dbReference>